<feature type="domain" description="Cyclin-D1-binding protein 1-like C-terminal" evidence="9">
    <location>
        <begin position="199"/>
        <end position="289"/>
    </location>
</feature>
<keyword evidence="11" id="KW-1185">Reference proteome</keyword>
<dbReference type="GO" id="GO:0005634">
    <property type="term" value="C:nucleus"/>
    <property type="evidence" value="ECO:0007669"/>
    <property type="project" value="UniProtKB-SubCell"/>
</dbReference>
<proteinExistence type="inferred from homology"/>
<keyword evidence="5" id="KW-0539">Nucleus</keyword>
<dbReference type="InterPro" id="IPR049317">
    <property type="entry name" value="GCIP-like_N"/>
</dbReference>
<dbReference type="GO" id="GO:0005737">
    <property type="term" value="C:cytoplasm"/>
    <property type="evidence" value="ECO:0007669"/>
    <property type="project" value="UniProtKB-SubCell"/>
</dbReference>
<dbReference type="AlphaFoldDB" id="A0A7I8VKE9"/>
<evidence type="ECO:0000256" key="4">
    <source>
        <dbReference type="ARBA" id="ARBA00022490"/>
    </source>
</evidence>
<organism evidence="10 11">
    <name type="scientific">Dimorphilus gyrociliatus</name>
    <dbReference type="NCBI Taxonomy" id="2664684"/>
    <lineage>
        <taxon>Eukaryota</taxon>
        <taxon>Metazoa</taxon>
        <taxon>Spiralia</taxon>
        <taxon>Lophotrochozoa</taxon>
        <taxon>Annelida</taxon>
        <taxon>Polychaeta</taxon>
        <taxon>Polychaeta incertae sedis</taxon>
        <taxon>Dinophilidae</taxon>
        <taxon>Dimorphilus</taxon>
    </lineage>
</organism>
<comment type="similarity">
    <text evidence="3">Belongs to the CCNDBP1 family.</text>
</comment>
<reference evidence="10 11" key="1">
    <citation type="submission" date="2020-08" db="EMBL/GenBank/DDBJ databases">
        <authorList>
            <person name="Hejnol A."/>
        </authorList>
    </citation>
    <scope>NUCLEOTIDE SEQUENCE [LARGE SCALE GENOMIC DNA]</scope>
</reference>
<evidence type="ECO:0000256" key="1">
    <source>
        <dbReference type="ARBA" id="ARBA00004123"/>
    </source>
</evidence>
<evidence type="ECO:0000256" key="2">
    <source>
        <dbReference type="ARBA" id="ARBA00004496"/>
    </source>
</evidence>
<dbReference type="Pfam" id="PF20936">
    <property type="entry name" value="GCIP_C"/>
    <property type="match status" value="1"/>
</dbReference>
<evidence type="ECO:0000256" key="6">
    <source>
        <dbReference type="ARBA" id="ARBA00023306"/>
    </source>
</evidence>
<feature type="coiled-coil region" evidence="7">
    <location>
        <begin position="270"/>
        <end position="325"/>
    </location>
</feature>
<evidence type="ECO:0000313" key="11">
    <source>
        <dbReference type="Proteomes" id="UP000549394"/>
    </source>
</evidence>
<dbReference type="PANTHER" id="PTHR15492">
    <property type="entry name" value="CYCLIN D1-BINDING PROTEIN 1"/>
    <property type="match status" value="1"/>
</dbReference>
<dbReference type="PANTHER" id="PTHR15492:SF1">
    <property type="entry name" value="CYCLIN-D1-BINDING PROTEIN 1"/>
    <property type="match status" value="1"/>
</dbReference>
<dbReference type="Gene3D" id="1.20.1410.10">
    <property type="entry name" value="I/LWEQ domain"/>
    <property type="match status" value="1"/>
</dbReference>
<dbReference type="OrthoDB" id="41588at2759"/>
<dbReference type="Gene3D" id="1.20.1420.10">
    <property type="entry name" value="Talin, central domain"/>
    <property type="match status" value="1"/>
</dbReference>
<dbReference type="EMBL" id="CAJFCJ010000006">
    <property type="protein sequence ID" value="CAD5116709.1"/>
    <property type="molecule type" value="Genomic_DNA"/>
</dbReference>
<accession>A0A7I8VKE9</accession>
<comment type="caution">
    <text evidence="10">The sequence shown here is derived from an EMBL/GenBank/DDBJ whole genome shotgun (WGS) entry which is preliminary data.</text>
</comment>
<dbReference type="Pfam" id="PF13324">
    <property type="entry name" value="GCIP_N"/>
    <property type="match status" value="1"/>
</dbReference>
<feature type="domain" description="Cyclin-D1-binding protein 1-like N-terminal" evidence="8">
    <location>
        <begin position="46"/>
        <end position="184"/>
    </location>
</feature>
<evidence type="ECO:0000313" key="10">
    <source>
        <dbReference type="EMBL" id="CAD5116709.1"/>
    </source>
</evidence>
<comment type="subcellular location">
    <subcellularLocation>
        <location evidence="2">Cytoplasm</location>
    </subcellularLocation>
    <subcellularLocation>
        <location evidence="1">Nucleus</location>
    </subcellularLocation>
</comment>
<sequence>MAEVDEDKIFEAFKQNITSIIDQLKTDNERSTESSLERLSQRIQVSNNIISASVTKLSVLYSKPPYPIRKDTRVIFNQTEQGLVALLSAFYNLGKNDGNLICSILKRNIIYVCESLLEFVRGMEKLELNEINNNEFRTLTGIVWSRCDAFAKLPKNNREAIVERLKDELGMIEDASGELATAQDNESADEFFSDLEDMPEPETWCESERNIVQAFQKVIELISSIVQNSIVAVQKSENITLDMDELYEQCIKVSPIIDDLVNSAYPPLDKSLLLKNIELLKNEVKKILKELPSYKFITEDDADWINQYEKDINEHFNDLIQLLSK</sequence>
<gene>
    <name evidence="10" type="ORF">DGYR_LOCUS5308</name>
</gene>
<keyword evidence="6" id="KW-0131">Cell cycle</keyword>
<evidence type="ECO:0000256" key="5">
    <source>
        <dbReference type="ARBA" id="ARBA00023242"/>
    </source>
</evidence>
<protein>
    <submittedName>
        <fullName evidence="10">Uncharacterized protein</fullName>
    </submittedName>
</protein>
<name>A0A7I8VKE9_9ANNE</name>
<keyword evidence="4" id="KW-0963">Cytoplasm</keyword>
<dbReference type="InterPro" id="IPR049318">
    <property type="entry name" value="GCIP_C"/>
</dbReference>
<dbReference type="InterPro" id="IPR026907">
    <property type="entry name" value="GCIP-like"/>
</dbReference>
<evidence type="ECO:0000256" key="7">
    <source>
        <dbReference type="SAM" id="Coils"/>
    </source>
</evidence>
<dbReference type="Proteomes" id="UP000549394">
    <property type="component" value="Unassembled WGS sequence"/>
</dbReference>
<keyword evidence="7" id="KW-0175">Coiled coil</keyword>
<evidence type="ECO:0000259" key="9">
    <source>
        <dbReference type="Pfam" id="PF20936"/>
    </source>
</evidence>
<evidence type="ECO:0000259" key="8">
    <source>
        <dbReference type="Pfam" id="PF13324"/>
    </source>
</evidence>
<evidence type="ECO:0000256" key="3">
    <source>
        <dbReference type="ARBA" id="ARBA00008940"/>
    </source>
</evidence>